<keyword evidence="2" id="KW-0805">Transcription regulation</keyword>
<dbReference type="Pfam" id="PF08281">
    <property type="entry name" value="Sigma70_r4_2"/>
    <property type="match status" value="1"/>
</dbReference>
<dbReference type="RefSeq" id="WP_048506309.1">
    <property type="nucleotide sequence ID" value="NZ_LFND01000003.1"/>
</dbReference>
<sequence length="174" mass="20781">MWSLNRHIRIEEQQYHKLLHKFNPLIFSLIYKKINNRDDVLDVFQNVIIHIWEYRSKLDAGNIESIVVKTCQQEIAHFYRNAKIDKTSDLPLHFSDTSHEDLIIAENKERNLSEIETAIEELFPPLRRKIFKMNKIEGVTQEKIAANFNISKRTVEKHIHQSMIYLRDKVKITK</sequence>
<evidence type="ECO:0000313" key="7">
    <source>
        <dbReference type="Proteomes" id="UP000036261"/>
    </source>
</evidence>
<dbReference type="PATRIC" id="fig|558151.6.peg.1874"/>
<dbReference type="AlphaFoldDB" id="A0A0J7IDW5"/>
<dbReference type="Gene3D" id="1.10.1740.10">
    <property type="match status" value="1"/>
</dbReference>
<dbReference type="EMBL" id="LFND01000003">
    <property type="protein sequence ID" value="KMQ64397.1"/>
    <property type="molecule type" value="Genomic_DNA"/>
</dbReference>
<evidence type="ECO:0000256" key="1">
    <source>
        <dbReference type="ARBA" id="ARBA00010641"/>
    </source>
</evidence>
<comment type="caution">
    <text evidence="6">The sequence shown here is derived from an EMBL/GenBank/DDBJ whole genome shotgun (WGS) entry which is preliminary data.</text>
</comment>
<accession>A0A0J7IDW5</accession>
<name>A0A0J7IDW5_9FLAO</name>
<feature type="domain" description="RNA polymerase sigma factor 70 region 4 type 2" evidence="5">
    <location>
        <begin position="114"/>
        <end position="163"/>
    </location>
</feature>
<gene>
    <name evidence="6" type="ORF">ACM46_08935</name>
</gene>
<keyword evidence="3" id="KW-0731">Sigma factor</keyword>
<dbReference type="GO" id="GO:0016987">
    <property type="term" value="F:sigma factor activity"/>
    <property type="evidence" value="ECO:0007669"/>
    <property type="project" value="UniProtKB-KW"/>
</dbReference>
<dbReference type="GO" id="GO:0003677">
    <property type="term" value="F:DNA binding"/>
    <property type="evidence" value="ECO:0007669"/>
    <property type="project" value="InterPro"/>
</dbReference>
<evidence type="ECO:0000256" key="3">
    <source>
        <dbReference type="ARBA" id="ARBA00023082"/>
    </source>
</evidence>
<dbReference type="InterPro" id="IPR036388">
    <property type="entry name" value="WH-like_DNA-bd_sf"/>
</dbReference>
<keyword evidence="7" id="KW-1185">Reference proteome</keyword>
<evidence type="ECO:0000313" key="6">
    <source>
        <dbReference type="EMBL" id="KMQ64397.1"/>
    </source>
</evidence>
<proteinExistence type="inferred from homology"/>
<dbReference type="Gene3D" id="1.10.10.10">
    <property type="entry name" value="Winged helix-like DNA-binding domain superfamily/Winged helix DNA-binding domain"/>
    <property type="match status" value="1"/>
</dbReference>
<dbReference type="PANTHER" id="PTHR43133:SF46">
    <property type="entry name" value="RNA POLYMERASE SIGMA-70 FACTOR ECF SUBFAMILY"/>
    <property type="match status" value="1"/>
</dbReference>
<dbReference type="InterPro" id="IPR039425">
    <property type="entry name" value="RNA_pol_sigma-70-like"/>
</dbReference>
<evidence type="ECO:0000256" key="2">
    <source>
        <dbReference type="ARBA" id="ARBA00023015"/>
    </source>
</evidence>
<dbReference type="OrthoDB" id="1100095at2"/>
<protein>
    <recommendedName>
        <fullName evidence="5">RNA polymerase sigma factor 70 region 4 type 2 domain-containing protein</fullName>
    </recommendedName>
</protein>
<dbReference type="Proteomes" id="UP000036261">
    <property type="component" value="Unassembled WGS sequence"/>
</dbReference>
<dbReference type="InterPro" id="IPR013325">
    <property type="entry name" value="RNA_pol_sigma_r2"/>
</dbReference>
<dbReference type="InterPro" id="IPR013249">
    <property type="entry name" value="RNA_pol_sigma70_r4_t2"/>
</dbReference>
<organism evidence="6 7">
    <name type="scientific">Chryseobacterium angstadtii</name>
    <dbReference type="NCBI Taxonomy" id="558151"/>
    <lineage>
        <taxon>Bacteria</taxon>
        <taxon>Pseudomonadati</taxon>
        <taxon>Bacteroidota</taxon>
        <taxon>Flavobacteriia</taxon>
        <taxon>Flavobacteriales</taxon>
        <taxon>Weeksellaceae</taxon>
        <taxon>Chryseobacterium group</taxon>
        <taxon>Chryseobacterium</taxon>
    </lineage>
</organism>
<evidence type="ECO:0000259" key="5">
    <source>
        <dbReference type="Pfam" id="PF08281"/>
    </source>
</evidence>
<dbReference type="PANTHER" id="PTHR43133">
    <property type="entry name" value="RNA POLYMERASE ECF-TYPE SIGMA FACTO"/>
    <property type="match status" value="1"/>
</dbReference>
<dbReference type="GeneID" id="56898575"/>
<evidence type="ECO:0000256" key="4">
    <source>
        <dbReference type="ARBA" id="ARBA00023163"/>
    </source>
</evidence>
<dbReference type="GO" id="GO:0006352">
    <property type="term" value="P:DNA-templated transcription initiation"/>
    <property type="evidence" value="ECO:0007669"/>
    <property type="project" value="InterPro"/>
</dbReference>
<keyword evidence="4" id="KW-0804">Transcription</keyword>
<dbReference type="InterPro" id="IPR013324">
    <property type="entry name" value="RNA_pol_sigma_r3/r4-like"/>
</dbReference>
<dbReference type="InterPro" id="IPR014284">
    <property type="entry name" value="RNA_pol_sigma-70_dom"/>
</dbReference>
<dbReference type="NCBIfam" id="TIGR02937">
    <property type="entry name" value="sigma70-ECF"/>
    <property type="match status" value="1"/>
</dbReference>
<dbReference type="STRING" id="558151.ACM46_08935"/>
<dbReference type="SUPFAM" id="SSF88946">
    <property type="entry name" value="Sigma2 domain of RNA polymerase sigma factors"/>
    <property type="match status" value="1"/>
</dbReference>
<comment type="similarity">
    <text evidence="1">Belongs to the sigma-70 factor family. ECF subfamily.</text>
</comment>
<reference evidence="6 7" key="1">
    <citation type="journal article" date="2013" name="Int. J. Syst. Evol. Microbiol.">
        <title>Chryseobacterium angstadtii sp. nov., isolated from a newt tank.</title>
        <authorList>
            <person name="Kirk K.E."/>
            <person name="Hoffman J.A."/>
            <person name="Smith K.A."/>
            <person name="Strahan B.L."/>
            <person name="Failor K.C."/>
            <person name="Krebs J.E."/>
            <person name="Gale A.N."/>
            <person name="Do T.D."/>
            <person name="Sontag T.C."/>
            <person name="Batties A.M."/>
            <person name="Mistiszyn K."/>
            <person name="Newman J.D."/>
        </authorList>
    </citation>
    <scope>NUCLEOTIDE SEQUENCE [LARGE SCALE GENOMIC DNA]</scope>
    <source>
        <strain evidence="6 7">KM</strain>
    </source>
</reference>
<dbReference type="SUPFAM" id="SSF88659">
    <property type="entry name" value="Sigma3 and sigma4 domains of RNA polymerase sigma factors"/>
    <property type="match status" value="1"/>
</dbReference>